<name>A0A1W1ZLD7_9FIRM</name>
<evidence type="ECO:0000313" key="1">
    <source>
        <dbReference type="EMBL" id="SMC49204.1"/>
    </source>
</evidence>
<reference evidence="1 2" key="1">
    <citation type="submission" date="2017-04" db="EMBL/GenBank/DDBJ databases">
        <authorList>
            <person name="Afonso C.L."/>
            <person name="Miller P.J."/>
            <person name="Scott M.A."/>
            <person name="Spackman E."/>
            <person name="Goraichik I."/>
            <person name="Dimitrov K.M."/>
            <person name="Suarez D.L."/>
            <person name="Swayne D.E."/>
        </authorList>
    </citation>
    <scope>NUCLEOTIDE SEQUENCE [LARGE SCALE GENOMIC DNA]</scope>
    <source>
        <strain evidence="1 2">DSM 12816</strain>
    </source>
</reference>
<organism evidence="1 2">
    <name type="scientific">Papillibacter cinnamivorans DSM 12816</name>
    <dbReference type="NCBI Taxonomy" id="1122930"/>
    <lineage>
        <taxon>Bacteria</taxon>
        <taxon>Bacillati</taxon>
        <taxon>Bacillota</taxon>
        <taxon>Clostridia</taxon>
        <taxon>Eubacteriales</taxon>
        <taxon>Oscillospiraceae</taxon>
        <taxon>Papillibacter</taxon>
    </lineage>
</organism>
<sequence length="43" mass="5173">MEIKKVRLIEPGNLPYRKSLLNLFVYDKYIRTGRFRFGKRGKA</sequence>
<gene>
    <name evidence="1" type="ORF">SAMN02745168_1221</name>
</gene>
<dbReference type="AlphaFoldDB" id="A0A1W1ZLD7"/>
<accession>A0A1W1ZLD7</accession>
<dbReference type="STRING" id="1122930.SAMN02745168_1221"/>
<keyword evidence="2" id="KW-1185">Reference proteome</keyword>
<dbReference type="RefSeq" id="WP_278308998.1">
    <property type="nucleotide sequence ID" value="NZ_FWXW01000002.1"/>
</dbReference>
<proteinExistence type="predicted"/>
<protein>
    <submittedName>
        <fullName evidence="1">Uncharacterized protein</fullName>
    </submittedName>
</protein>
<dbReference type="EMBL" id="FWXW01000002">
    <property type="protein sequence ID" value="SMC49204.1"/>
    <property type="molecule type" value="Genomic_DNA"/>
</dbReference>
<dbReference type="Proteomes" id="UP000192790">
    <property type="component" value="Unassembled WGS sequence"/>
</dbReference>
<evidence type="ECO:0000313" key="2">
    <source>
        <dbReference type="Proteomes" id="UP000192790"/>
    </source>
</evidence>